<evidence type="ECO:0000313" key="4">
    <source>
        <dbReference type="Proteomes" id="UP000317093"/>
    </source>
</evidence>
<dbReference type="InterPro" id="IPR011453">
    <property type="entry name" value="DUF1559"/>
</dbReference>
<name>A0A518B9U5_9BACT</name>
<dbReference type="EMBL" id="CP036279">
    <property type="protein sequence ID" value="QDU63739.1"/>
    <property type="molecule type" value="Genomic_DNA"/>
</dbReference>
<evidence type="ECO:0000313" key="3">
    <source>
        <dbReference type="EMBL" id="QDU63739.1"/>
    </source>
</evidence>
<dbReference type="OrthoDB" id="268591at2"/>
<keyword evidence="1" id="KW-0472">Membrane</keyword>
<dbReference type="Proteomes" id="UP000317093">
    <property type="component" value="Chromosome"/>
</dbReference>
<dbReference type="NCBIfam" id="TIGR02532">
    <property type="entry name" value="IV_pilin_GFxxxE"/>
    <property type="match status" value="1"/>
</dbReference>
<sequence>MNRRATGRAFTLVELLVVIAIIGILVALLLPAVQQAREAARRSQCQNHLKQLGAALHNYHDSHNTFPYGHGRRHNNPGATSNANWAWGAMLLPYLDKQALWEQLNVGNEALDAVIDDPARLPLMQRKISVFRCPTDNGPATNTGFQIPRGSGGNTNCTSGCEALATSNYIGASNHARLRYIRNGFLGTPYLGSGQTVRLADVTDGTSKTFAIGERAWQIGNISRKAGNIFGINGHAEDNRDRGIAGVLAGGTWPINWPGVDAVKGFSSNHPGGAQFLMVDGSVRFVNESIDHVGASTGGGGGNDVLPVDSTYERLFSINDGQILGDF</sequence>
<evidence type="ECO:0000259" key="2">
    <source>
        <dbReference type="Pfam" id="PF07596"/>
    </source>
</evidence>
<dbReference type="NCBIfam" id="TIGR04294">
    <property type="entry name" value="pre_pil_HX9DG"/>
    <property type="match status" value="1"/>
</dbReference>
<dbReference type="KEGG" id="knv:Pan216_46200"/>
<dbReference type="Gene3D" id="3.30.700.10">
    <property type="entry name" value="Glycoprotein, Type 4 Pilin"/>
    <property type="match status" value="1"/>
</dbReference>
<gene>
    <name evidence="3" type="ORF">Pan216_46200</name>
</gene>
<evidence type="ECO:0000256" key="1">
    <source>
        <dbReference type="SAM" id="Phobius"/>
    </source>
</evidence>
<organism evidence="3 4">
    <name type="scientific">Kolteria novifilia</name>
    <dbReference type="NCBI Taxonomy" id="2527975"/>
    <lineage>
        <taxon>Bacteria</taxon>
        <taxon>Pseudomonadati</taxon>
        <taxon>Planctomycetota</taxon>
        <taxon>Planctomycetia</taxon>
        <taxon>Kolteriales</taxon>
        <taxon>Kolteriaceae</taxon>
        <taxon>Kolteria</taxon>
    </lineage>
</organism>
<dbReference type="RefSeq" id="WP_145261433.1">
    <property type="nucleotide sequence ID" value="NZ_CP036279.1"/>
</dbReference>
<dbReference type="InterPro" id="IPR045584">
    <property type="entry name" value="Pilin-like"/>
</dbReference>
<dbReference type="Pfam" id="PF07596">
    <property type="entry name" value="SBP_bac_10"/>
    <property type="match status" value="1"/>
</dbReference>
<keyword evidence="1" id="KW-0812">Transmembrane</keyword>
<proteinExistence type="predicted"/>
<dbReference type="InterPro" id="IPR027558">
    <property type="entry name" value="Pre_pil_HX9DG_C"/>
</dbReference>
<accession>A0A518B9U5</accession>
<feature type="transmembrane region" description="Helical" evidence="1">
    <location>
        <begin position="12"/>
        <end position="33"/>
    </location>
</feature>
<dbReference type="SUPFAM" id="SSF54523">
    <property type="entry name" value="Pili subunits"/>
    <property type="match status" value="1"/>
</dbReference>
<dbReference type="PANTHER" id="PTHR30093:SF2">
    <property type="entry name" value="TYPE II SECRETION SYSTEM PROTEIN H"/>
    <property type="match status" value="1"/>
</dbReference>
<keyword evidence="4" id="KW-1185">Reference proteome</keyword>
<feature type="domain" description="DUF1559" evidence="2">
    <location>
        <begin position="34"/>
        <end position="291"/>
    </location>
</feature>
<keyword evidence="1" id="KW-1133">Transmembrane helix</keyword>
<protein>
    <recommendedName>
        <fullName evidence="2">DUF1559 domain-containing protein</fullName>
    </recommendedName>
</protein>
<dbReference type="PANTHER" id="PTHR30093">
    <property type="entry name" value="GENERAL SECRETION PATHWAY PROTEIN G"/>
    <property type="match status" value="1"/>
</dbReference>
<dbReference type="Pfam" id="PF07963">
    <property type="entry name" value="N_methyl"/>
    <property type="match status" value="1"/>
</dbReference>
<reference evidence="3 4" key="1">
    <citation type="submission" date="2019-02" db="EMBL/GenBank/DDBJ databases">
        <title>Deep-cultivation of Planctomycetes and their phenomic and genomic characterization uncovers novel biology.</title>
        <authorList>
            <person name="Wiegand S."/>
            <person name="Jogler M."/>
            <person name="Boedeker C."/>
            <person name="Pinto D."/>
            <person name="Vollmers J."/>
            <person name="Rivas-Marin E."/>
            <person name="Kohn T."/>
            <person name="Peeters S.H."/>
            <person name="Heuer A."/>
            <person name="Rast P."/>
            <person name="Oberbeckmann S."/>
            <person name="Bunk B."/>
            <person name="Jeske O."/>
            <person name="Meyerdierks A."/>
            <person name="Storesund J.E."/>
            <person name="Kallscheuer N."/>
            <person name="Luecker S."/>
            <person name="Lage O.M."/>
            <person name="Pohl T."/>
            <person name="Merkel B.J."/>
            <person name="Hornburger P."/>
            <person name="Mueller R.-W."/>
            <person name="Bruemmer F."/>
            <person name="Labrenz M."/>
            <person name="Spormann A.M."/>
            <person name="Op den Camp H."/>
            <person name="Overmann J."/>
            <person name="Amann R."/>
            <person name="Jetten M.S.M."/>
            <person name="Mascher T."/>
            <person name="Medema M.H."/>
            <person name="Devos D.P."/>
            <person name="Kaster A.-K."/>
            <person name="Ovreas L."/>
            <person name="Rohde M."/>
            <person name="Galperin M.Y."/>
            <person name="Jogler C."/>
        </authorList>
    </citation>
    <scope>NUCLEOTIDE SEQUENCE [LARGE SCALE GENOMIC DNA]</scope>
    <source>
        <strain evidence="3 4">Pan216</strain>
    </source>
</reference>
<dbReference type="AlphaFoldDB" id="A0A518B9U5"/>
<dbReference type="InterPro" id="IPR012902">
    <property type="entry name" value="N_methyl_site"/>
</dbReference>